<evidence type="ECO:0000256" key="1">
    <source>
        <dbReference type="SAM" id="SignalP"/>
    </source>
</evidence>
<proteinExistence type="predicted"/>
<reference evidence="2 3" key="1">
    <citation type="submission" date="2021-11" db="EMBL/GenBank/DDBJ databases">
        <title>Black yeast isolated from Biological Soil Crust.</title>
        <authorList>
            <person name="Kurbessoian T."/>
        </authorList>
    </citation>
    <scope>NUCLEOTIDE SEQUENCE [LARGE SCALE GENOMIC DNA]</scope>
    <source>
        <strain evidence="2 3">CCFEE 5522</strain>
    </source>
</reference>
<dbReference type="Proteomes" id="UP001324427">
    <property type="component" value="Unassembled WGS sequence"/>
</dbReference>
<organism evidence="2 3">
    <name type="scientific">Oleoguttula mirabilis</name>
    <dbReference type="NCBI Taxonomy" id="1507867"/>
    <lineage>
        <taxon>Eukaryota</taxon>
        <taxon>Fungi</taxon>
        <taxon>Dikarya</taxon>
        <taxon>Ascomycota</taxon>
        <taxon>Pezizomycotina</taxon>
        <taxon>Dothideomycetes</taxon>
        <taxon>Dothideomycetidae</taxon>
        <taxon>Mycosphaerellales</taxon>
        <taxon>Teratosphaeriaceae</taxon>
        <taxon>Oleoguttula</taxon>
    </lineage>
</organism>
<name>A0AAV9JI99_9PEZI</name>
<evidence type="ECO:0000313" key="2">
    <source>
        <dbReference type="EMBL" id="KAK4544765.1"/>
    </source>
</evidence>
<feature type="signal peptide" evidence="1">
    <location>
        <begin position="1"/>
        <end position="18"/>
    </location>
</feature>
<comment type="caution">
    <text evidence="2">The sequence shown here is derived from an EMBL/GenBank/DDBJ whole genome shotgun (WGS) entry which is preliminary data.</text>
</comment>
<feature type="chain" id="PRO_5043451725" evidence="1">
    <location>
        <begin position="19"/>
        <end position="196"/>
    </location>
</feature>
<dbReference type="EMBL" id="JAVFHQ010000023">
    <property type="protein sequence ID" value="KAK4544765.1"/>
    <property type="molecule type" value="Genomic_DNA"/>
</dbReference>
<protein>
    <submittedName>
        <fullName evidence="2">Uncharacterized protein</fullName>
    </submittedName>
</protein>
<gene>
    <name evidence="2" type="ORF">LTR36_004014</name>
</gene>
<evidence type="ECO:0000313" key="3">
    <source>
        <dbReference type="Proteomes" id="UP001324427"/>
    </source>
</evidence>
<sequence>MYTTGLALTTLLALAARATPIDLTNTTLKTRAAAETFQLRVWNNCHFVKEVALYQITPAFNMVQKSNPTNIQPGKELIIHAPFKATGMRLSGHAEWGTAGQWKAQALFEFGYSTYAGTEGTAYDLSVMQGSDGNIGIGGYPIPNGKGSKYCPSKTCFPWKCDWAQGWTNPDQVNDGSPADTVCYKGKTDFKVVFCP</sequence>
<accession>A0AAV9JI99</accession>
<keyword evidence="1" id="KW-0732">Signal</keyword>
<dbReference type="AlphaFoldDB" id="A0AAV9JI99"/>
<keyword evidence="3" id="KW-1185">Reference proteome</keyword>